<dbReference type="AlphaFoldDB" id="H8WYV6"/>
<feature type="region of interest" description="Disordered" evidence="1">
    <location>
        <begin position="34"/>
        <end position="63"/>
    </location>
</feature>
<dbReference type="Proteomes" id="UP000005018">
    <property type="component" value="Chromosome 1"/>
</dbReference>
<dbReference type="OrthoDB" id="4090559at2759"/>
<dbReference type="HOGENOM" id="CLU_705959_0_0_1"/>
<keyword evidence="3" id="KW-1185">Reference proteome</keyword>
<dbReference type="KEGG" id="cot:CORT_0A12030"/>
<protein>
    <submittedName>
        <fullName evidence="2">Uncharacterized protein</fullName>
    </submittedName>
</protein>
<proteinExistence type="predicted"/>
<feature type="region of interest" description="Disordered" evidence="1">
    <location>
        <begin position="142"/>
        <end position="189"/>
    </location>
</feature>
<feature type="region of interest" description="Disordered" evidence="1">
    <location>
        <begin position="255"/>
        <end position="282"/>
    </location>
</feature>
<dbReference type="eggNOG" id="ENOG502RPWR">
    <property type="taxonomic scope" value="Eukaryota"/>
</dbReference>
<feature type="compositionally biased region" description="Polar residues" evidence="1">
    <location>
        <begin position="142"/>
        <end position="170"/>
    </location>
</feature>
<dbReference type="GeneID" id="14537194"/>
<gene>
    <name evidence="2" type="ORF">CORT_0A12030</name>
</gene>
<feature type="compositionally biased region" description="Basic and acidic residues" evidence="1">
    <location>
        <begin position="82"/>
        <end position="99"/>
    </location>
</feature>
<evidence type="ECO:0000256" key="1">
    <source>
        <dbReference type="SAM" id="MobiDB-lite"/>
    </source>
</evidence>
<reference evidence="2 3" key="1">
    <citation type="journal article" date="2012" name="PLoS ONE">
        <title>Sequence and analysis of the genome of the pathogenic yeast Candida orthopsilosis.</title>
        <authorList>
            <person name="Riccombeni A."/>
            <person name="Vidanes G."/>
            <person name="Proux-Wera E."/>
            <person name="Wolfe K.H."/>
            <person name="Butler G."/>
        </authorList>
    </citation>
    <scope>NUCLEOTIDE SEQUENCE [LARGE SCALE GENOMIC DNA]</scope>
    <source>
        <strain evidence="2 3">Co 90-125</strain>
    </source>
</reference>
<organism evidence="2 3">
    <name type="scientific">Candida orthopsilosis (strain 90-125)</name>
    <name type="common">Yeast</name>
    <dbReference type="NCBI Taxonomy" id="1136231"/>
    <lineage>
        <taxon>Eukaryota</taxon>
        <taxon>Fungi</taxon>
        <taxon>Dikarya</taxon>
        <taxon>Ascomycota</taxon>
        <taxon>Saccharomycotina</taxon>
        <taxon>Pichiomycetes</taxon>
        <taxon>Debaryomycetaceae</taxon>
        <taxon>Candida/Lodderomyces clade</taxon>
        <taxon>Candida</taxon>
    </lineage>
</organism>
<evidence type="ECO:0000313" key="2">
    <source>
        <dbReference type="EMBL" id="CCG21588.1"/>
    </source>
</evidence>
<feature type="region of interest" description="Disordered" evidence="1">
    <location>
        <begin position="80"/>
        <end position="109"/>
    </location>
</feature>
<feature type="compositionally biased region" description="Low complexity" evidence="1">
    <location>
        <begin position="266"/>
        <end position="282"/>
    </location>
</feature>
<sequence>MINDNNIHNDGQFGTAASGVCGSGEILREERDVAVVTTKFKSPSPPPQKQKQQQPNSGKVDIDDHINSMSQFVYLEAAEAAGRQEDKDEKMKVNKRDQEGASSLDIMSVQDNEDLNNEFNEFIDIPNLVSDNDSDEVITVSTKSGGYWNQQRSLQPTPVSTTNQNDSVTSPHPVQLQQQPQQPQRTIHQQVQHLKRQSQRAIGGANPHIKQNIINSLQPYLKTNSGISPEQFKHQRTQLMTIIVKYVATKIYNTFPPETPKRRDSSSPSSPTATTAPKTSQTNDELPLDKFLLLLTSRLRVSLTTFLKAIIYLFRYMDIIYLLRYLNQTNNFVNYNDMGFELKKLIVGCFKLTIIKENRVSPRKLQVNWQHVTGLSNQEINSIVKQLVNRMNGKLNIKDVEVVRMKNEMYRFVNLCL</sequence>
<dbReference type="RefSeq" id="XP_003867026.1">
    <property type="nucleotide sequence ID" value="XM_003866978.1"/>
</dbReference>
<dbReference type="EMBL" id="HE681719">
    <property type="protein sequence ID" value="CCG21588.1"/>
    <property type="molecule type" value="Genomic_DNA"/>
</dbReference>
<evidence type="ECO:0000313" key="3">
    <source>
        <dbReference type="Proteomes" id="UP000005018"/>
    </source>
</evidence>
<name>H8WYV6_CANO9</name>
<accession>H8WYV6</accession>
<feature type="compositionally biased region" description="Low complexity" evidence="1">
    <location>
        <begin position="171"/>
        <end position="189"/>
    </location>
</feature>